<organism evidence="8 9">
    <name type="scientific">Oryctes borbonicus</name>
    <dbReference type="NCBI Taxonomy" id="1629725"/>
    <lineage>
        <taxon>Eukaryota</taxon>
        <taxon>Metazoa</taxon>
        <taxon>Ecdysozoa</taxon>
        <taxon>Arthropoda</taxon>
        <taxon>Hexapoda</taxon>
        <taxon>Insecta</taxon>
        <taxon>Pterygota</taxon>
        <taxon>Neoptera</taxon>
        <taxon>Endopterygota</taxon>
        <taxon>Coleoptera</taxon>
        <taxon>Polyphaga</taxon>
        <taxon>Scarabaeiformia</taxon>
        <taxon>Scarabaeidae</taxon>
        <taxon>Dynastinae</taxon>
        <taxon>Oryctes</taxon>
    </lineage>
</organism>
<dbReference type="GO" id="GO:0005789">
    <property type="term" value="C:endoplasmic reticulum membrane"/>
    <property type="evidence" value="ECO:0007669"/>
    <property type="project" value="TreeGrafter"/>
</dbReference>
<dbReference type="PANTHER" id="PTHR13144:SF0">
    <property type="entry name" value="PROTEIN TEX261"/>
    <property type="match status" value="1"/>
</dbReference>
<evidence type="ECO:0000313" key="8">
    <source>
        <dbReference type="EMBL" id="KRT80474.1"/>
    </source>
</evidence>
<reference evidence="8 9" key="1">
    <citation type="submission" date="2015-09" db="EMBL/GenBank/DDBJ databases">
        <title>Draft genome of the scarab beetle Oryctes borbonicus.</title>
        <authorList>
            <person name="Meyer J.M."/>
            <person name="Markov G.V."/>
            <person name="Baskaran P."/>
            <person name="Herrmann M."/>
            <person name="Sommer R.J."/>
            <person name="Roedelsperger C."/>
        </authorList>
    </citation>
    <scope>NUCLEOTIDE SEQUENCE [LARGE SCALE GENOMIC DNA]</scope>
    <source>
        <strain evidence="8">OB123</strain>
        <tissue evidence="8">Whole animal</tissue>
    </source>
</reference>
<dbReference type="OrthoDB" id="28257at2759"/>
<dbReference type="AlphaFoldDB" id="A0A0T6AZH1"/>
<dbReference type="Pfam" id="PF04148">
    <property type="entry name" value="Erv26"/>
    <property type="match status" value="1"/>
</dbReference>
<dbReference type="GO" id="GO:0000139">
    <property type="term" value="C:Golgi membrane"/>
    <property type="evidence" value="ECO:0007669"/>
    <property type="project" value="TreeGrafter"/>
</dbReference>
<feature type="transmembrane region" description="Helical" evidence="7">
    <location>
        <begin position="68"/>
        <end position="85"/>
    </location>
</feature>
<evidence type="ECO:0000256" key="1">
    <source>
        <dbReference type="ARBA" id="ARBA00004141"/>
    </source>
</evidence>
<comment type="caution">
    <text evidence="8">The sequence shown here is derived from an EMBL/GenBank/DDBJ whole genome shotgun (WGS) entry which is preliminary data.</text>
</comment>
<keyword evidence="6 7" id="KW-0472">Membrane</keyword>
<dbReference type="GO" id="GO:0097020">
    <property type="term" value="F:COPII receptor activity"/>
    <property type="evidence" value="ECO:0007669"/>
    <property type="project" value="InterPro"/>
</dbReference>
<evidence type="ECO:0000256" key="4">
    <source>
        <dbReference type="ARBA" id="ARBA00022692"/>
    </source>
</evidence>
<dbReference type="Proteomes" id="UP000051574">
    <property type="component" value="Unassembled WGS sequence"/>
</dbReference>
<evidence type="ECO:0000256" key="2">
    <source>
        <dbReference type="ARBA" id="ARBA00008096"/>
    </source>
</evidence>
<proteinExistence type="inferred from homology"/>
<comment type="similarity">
    <text evidence="2">Belongs to the SVP26 family.</text>
</comment>
<feature type="transmembrane region" description="Helical" evidence="7">
    <location>
        <begin position="6"/>
        <end position="31"/>
    </location>
</feature>
<evidence type="ECO:0000256" key="3">
    <source>
        <dbReference type="ARBA" id="ARBA00017877"/>
    </source>
</evidence>
<sequence length="195" mass="22869">MWFIALITYLAFLIQTIFATISIAAGLYYLAELVEEYTVLTKKLIWWSNSVILVLYLCLWIFEKFPHWMMFFGTLAQIVHFVILQDFPYVSFISPTFIIGIILLAINHYLAFAHFSRVFYTFSEVMAYFTLFLWVVPFALLISLSANENVLPTTTDQDGRDIVTNYFSKKKKYGLLAFFNYMKESLLSRQNKKGF</sequence>
<dbReference type="GO" id="GO:0030134">
    <property type="term" value="C:COPII-coated ER to Golgi transport vesicle"/>
    <property type="evidence" value="ECO:0007669"/>
    <property type="project" value="TreeGrafter"/>
</dbReference>
<gene>
    <name evidence="8" type="ORF">AMK59_7001</name>
</gene>
<evidence type="ECO:0000256" key="6">
    <source>
        <dbReference type="ARBA" id="ARBA00023136"/>
    </source>
</evidence>
<evidence type="ECO:0000256" key="7">
    <source>
        <dbReference type="SAM" id="Phobius"/>
    </source>
</evidence>
<evidence type="ECO:0000256" key="5">
    <source>
        <dbReference type="ARBA" id="ARBA00022989"/>
    </source>
</evidence>
<dbReference type="EMBL" id="LJIG01022458">
    <property type="protein sequence ID" value="KRT80474.1"/>
    <property type="molecule type" value="Genomic_DNA"/>
</dbReference>
<keyword evidence="9" id="KW-1185">Reference proteome</keyword>
<keyword evidence="4 7" id="KW-0812">Transmembrane</keyword>
<protein>
    <recommendedName>
        <fullName evidence="3">Protein TEX261</fullName>
    </recommendedName>
</protein>
<name>A0A0T6AZH1_9SCAR</name>
<dbReference type="PANTHER" id="PTHR13144">
    <property type="entry name" value="TEX261 PROTEIN"/>
    <property type="match status" value="1"/>
</dbReference>
<feature type="transmembrane region" description="Helical" evidence="7">
    <location>
        <begin position="125"/>
        <end position="144"/>
    </location>
</feature>
<evidence type="ECO:0000313" key="9">
    <source>
        <dbReference type="Proteomes" id="UP000051574"/>
    </source>
</evidence>
<feature type="transmembrane region" description="Helical" evidence="7">
    <location>
        <begin position="92"/>
        <end position="113"/>
    </location>
</feature>
<accession>A0A0T6AZH1</accession>
<comment type="subcellular location">
    <subcellularLocation>
        <location evidence="1">Membrane</location>
        <topology evidence="1">Multi-pass membrane protein</topology>
    </subcellularLocation>
</comment>
<dbReference type="InterPro" id="IPR007277">
    <property type="entry name" value="Svp26/Tex261"/>
</dbReference>
<dbReference type="GO" id="GO:0006888">
    <property type="term" value="P:endoplasmic reticulum to Golgi vesicle-mediated transport"/>
    <property type="evidence" value="ECO:0007669"/>
    <property type="project" value="InterPro"/>
</dbReference>
<feature type="transmembrane region" description="Helical" evidence="7">
    <location>
        <begin position="43"/>
        <end position="62"/>
    </location>
</feature>
<keyword evidence="5 7" id="KW-1133">Transmembrane helix</keyword>